<dbReference type="EMBL" id="HBFA01004708">
    <property type="protein sequence ID" value="CAD8652254.1"/>
    <property type="molecule type" value="Transcribed_RNA"/>
</dbReference>
<feature type="transmembrane region" description="Helical" evidence="7">
    <location>
        <begin position="143"/>
        <end position="165"/>
    </location>
</feature>
<dbReference type="GO" id="GO:0009941">
    <property type="term" value="C:chloroplast envelope"/>
    <property type="evidence" value="ECO:0007669"/>
    <property type="project" value="UniProtKB-ARBA"/>
</dbReference>
<evidence type="ECO:0008006" key="9">
    <source>
        <dbReference type="Google" id="ProtNLM"/>
    </source>
</evidence>
<evidence type="ECO:0000313" key="8">
    <source>
        <dbReference type="EMBL" id="CAD8652254.1"/>
    </source>
</evidence>
<sequence length="433" mass="45933">MLVSPIIRASSVVFASSKRHQSTRARDATAHVQPRSHARRSFKASRLTSSSSAWVARVDGKRFSPMSTSKNSGGYKALRVTNQEMDLEPKDNRIIVKDGKVVTKPVPLFEEGFVSVLKIVTNLFPLWVALGGIIALINPQSVAWFQGGYVTGGLSLTMLGMGLTLSWQDFKYAVQMPLAVMTGVFLQYTIMPCLGYLIGTALCLPATMKVGLILVACCPGGTASNLVTYIARANVALSVLLTTISTLAAAVATPMLTQALVGKLVPVDTYQMFRTTLEMVVAPIALGVLLNASFPKQMKVIAPLCPVLAVASVALICSAVIAQNAAEVLSVGPVALLAVALLHLGGFSLGYLLSKAFGYKEREARTISIEVGMQNSALGAVLATQHFSPLTAVPCAISATCHSCIGSLLAGLWRLQDAVAARSKTEEVVYTFD</sequence>
<feature type="transmembrane region" description="Helical" evidence="7">
    <location>
        <begin position="229"/>
        <end position="252"/>
    </location>
</feature>
<gene>
    <name evidence="8" type="ORF">POBO1169_LOCUS2398</name>
</gene>
<evidence type="ECO:0000256" key="3">
    <source>
        <dbReference type="ARBA" id="ARBA00022692"/>
    </source>
</evidence>
<dbReference type="Pfam" id="PF01758">
    <property type="entry name" value="SBF"/>
    <property type="match status" value="1"/>
</dbReference>
<feature type="transmembrane region" description="Helical" evidence="7">
    <location>
        <begin position="272"/>
        <end position="294"/>
    </location>
</feature>
<keyword evidence="4 7" id="KW-1133">Transmembrane helix</keyword>
<evidence type="ECO:0000256" key="6">
    <source>
        <dbReference type="SAM" id="MobiDB-lite"/>
    </source>
</evidence>
<reference evidence="8" key="1">
    <citation type="submission" date="2021-01" db="EMBL/GenBank/DDBJ databases">
        <authorList>
            <person name="Corre E."/>
            <person name="Pelletier E."/>
            <person name="Niang G."/>
            <person name="Scheremetjew M."/>
            <person name="Finn R."/>
            <person name="Kale V."/>
            <person name="Holt S."/>
            <person name="Cochrane G."/>
            <person name="Meng A."/>
            <person name="Brown T."/>
            <person name="Cohen L."/>
        </authorList>
    </citation>
    <scope>NUCLEOTIDE SEQUENCE</scope>
    <source>
        <strain evidence="8">CCMP722</strain>
    </source>
</reference>
<dbReference type="InterPro" id="IPR038770">
    <property type="entry name" value="Na+/solute_symporter_sf"/>
</dbReference>
<dbReference type="InterPro" id="IPR002657">
    <property type="entry name" value="BilAc:Na_symport/Acr3"/>
</dbReference>
<dbReference type="PANTHER" id="PTHR10361">
    <property type="entry name" value="SODIUM-BILE ACID COTRANSPORTER"/>
    <property type="match status" value="1"/>
</dbReference>
<name>A0A7S0QVJ6_9CHLO</name>
<keyword evidence="5 7" id="KW-0472">Membrane</keyword>
<dbReference type="PANTHER" id="PTHR10361:SF28">
    <property type="entry name" value="P3 PROTEIN-RELATED"/>
    <property type="match status" value="1"/>
</dbReference>
<feature type="transmembrane region" description="Helical" evidence="7">
    <location>
        <begin position="301"/>
        <end position="322"/>
    </location>
</feature>
<keyword evidence="3 7" id="KW-0812">Transmembrane</keyword>
<evidence type="ECO:0000256" key="4">
    <source>
        <dbReference type="ARBA" id="ARBA00022989"/>
    </source>
</evidence>
<evidence type="ECO:0000256" key="5">
    <source>
        <dbReference type="ARBA" id="ARBA00023136"/>
    </source>
</evidence>
<proteinExistence type="inferred from homology"/>
<evidence type="ECO:0000256" key="7">
    <source>
        <dbReference type="SAM" id="Phobius"/>
    </source>
</evidence>
<feature type="region of interest" description="Disordered" evidence="6">
    <location>
        <begin position="17"/>
        <end position="42"/>
    </location>
</feature>
<dbReference type="AlphaFoldDB" id="A0A7S0QVJ6"/>
<feature type="transmembrane region" description="Helical" evidence="7">
    <location>
        <begin position="172"/>
        <end position="190"/>
    </location>
</feature>
<comment type="similarity">
    <text evidence="2">Belongs to the bile acid:sodium symporter (BASS) (TC 2.A.28) family.</text>
</comment>
<evidence type="ECO:0000256" key="1">
    <source>
        <dbReference type="ARBA" id="ARBA00004141"/>
    </source>
</evidence>
<accession>A0A7S0QVJ6</accession>
<dbReference type="Gene3D" id="1.20.1530.20">
    <property type="match status" value="1"/>
</dbReference>
<dbReference type="InterPro" id="IPR004710">
    <property type="entry name" value="Bilac:Na_transpt"/>
</dbReference>
<evidence type="ECO:0000256" key="2">
    <source>
        <dbReference type="ARBA" id="ARBA00006528"/>
    </source>
</evidence>
<dbReference type="GO" id="GO:0016020">
    <property type="term" value="C:membrane"/>
    <property type="evidence" value="ECO:0007669"/>
    <property type="project" value="UniProtKB-SubCell"/>
</dbReference>
<comment type="subcellular location">
    <subcellularLocation>
        <location evidence="1">Membrane</location>
        <topology evidence="1">Multi-pass membrane protein</topology>
    </subcellularLocation>
</comment>
<protein>
    <recommendedName>
        <fullName evidence="9">Bile acid:sodium symporter</fullName>
    </recommendedName>
</protein>
<feature type="transmembrane region" description="Helical" evidence="7">
    <location>
        <begin position="119"/>
        <end position="137"/>
    </location>
</feature>
<organism evidence="8">
    <name type="scientific">Pyramimonas obovata</name>
    <dbReference type="NCBI Taxonomy" id="1411642"/>
    <lineage>
        <taxon>Eukaryota</taxon>
        <taxon>Viridiplantae</taxon>
        <taxon>Chlorophyta</taxon>
        <taxon>Pyramimonadophyceae</taxon>
        <taxon>Pyramimonadales</taxon>
        <taxon>Pyramimonadaceae</taxon>
        <taxon>Pyramimonas</taxon>
        <taxon>Pyramimonas incertae sedis</taxon>
    </lineage>
</organism>
<feature type="transmembrane region" description="Helical" evidence="7">
    <location>
        <begin position="334"/>
        <end position="353"/>
    </location>
</feature>